<feature type="transmembrane region" description="Helical" evidence="8">
    <location>
        <begin position="223"/>
        <end position="245"/>
    </location>
</feature>
<evidence type="ECO:0000256" key="8">
    <source>
        <dbReference type="SAM" id="Phobius"/>
    </source>
</evidence>
<organism evidence="10 11">
    <name type="scientific">Streptomyces plumbiresistens</name>
    <dbReference type="NCBI Taxonomy" id="511811"/>
    <lineage>
        <taxon>Bacteria</taxon>
        <taxon>Bacillati</taxon>
        <taxon>Actinomycetota</taxon>
        <taxon>Actinomycetes</taxon>
        <taxon>Kitasatosporales</taxon>
        <taxon>Streptomycetaceae</taxon>
        <taxon>Streptomyces</taxon>
    </lineage>
</organism>
<feature type="transmembrane region" description="Helical" evidence="8">
    <location>
        <begin position="257"/>
        <end position="274"/>
    </location>
</feature>
<keyword evidence="6 8" id="KW-0472">Membrane</keyword>
<comment type="caution">
    <text evidence="10">The sequence shown here is derived from an EMBL/GenBank/DDBJ whole genome shotgun (WGS) entry which is preliminary data.</text>
</comment>
<evidence type="ECO:0000256" key="4">
    <source>
        <dbReference type="ARBA" id="ARBA00022692"/>
    </source>
</evidence>
<feature type="transmembrane region" description="Helical" evidence="8">
    <location>
        <begin position="69"/>
        <end position="89"/>
    </location>
</feature>
<protein>
    <submittedName>
        <fullName evidence="10">DHA2 family efflux MFS transporter permease subunit</fullName>
    </submittedName>
</protein>
<feature type="transmembrane region" description="Helical" evidence="8">
    <location>
        <begin position="101"/>
        <end position="128"/>
    </location>
</feature>
<evidence type="ECO:0000256" key="2">
    <source>
        <dbReference type="ARBA" id="ARBA00022448"/>
    </source>
</evidence>
<feature type="transmembrane region" description="Helical" evidence="8">
    <location>
        <begin position="330"/>
        <end position="352"/>
    </location>
</feature>
<dbReference type="PANTHER" id="PTHR42718">
    <property type="entry name" value="MAJOR FACILITATOR SUPERFAMILY MULTIDRUG TRANSPORTER MFSC"/>
    <property type="match status" value="1"/>
</dbReference>
<keyword evidence="3" id="KW-1003">Cell membrane</keyword>
<feature type="transmembrane region" description="Helical" evidence="8">
    <location>
        <begin position="468"/>
        <end position="488"/>
    </location>
</feature>
<name>A0ABP7RFK0_9ACTN</name>
<dbReference type="CDD" id="cd17321">
    <property type="entry name" value="MFS_MMR_MDR_like"/>
    <property type="match status" value="1"/>
</dbReference>
<gene>
    <name evidence="10" type="ORF">GCM10022232_37080</name>
</gene>
<feature type="transmembrane region" description="Helical" evidence="8">
    <location>
        <begin position="359"/>
        <end position="377"/>
    </location>
</feature>
<keyword evidence="4 8" id="KW-0812">Transmembrane</keyword>
<comment type="subcellular location">
    <subcellularLocation>
        <location evidence="1">Cell membrane</location>
        <topology evidence="1">Multi-pass membrane protein</topology>
    </subcellularLocation>
</comment>
<dbReference type="Pfam" id="PF07690">
    <property type="entry name" value="MFS_1"/>
    <property type="match status" value="1"/>
</dbReference>
<proteinExistence type="predicted"/>
<dbReference type="InterPro" id="IPR036259">
    <property type="entry name" value="MFS_trans_sf"/>
</dbReference>
<feature type="transmembrane region" description="Helical" evidence="8">
    <location>
        <begin position="389"/>
        <end position="410"/>
    </location>
</feature>
<dbReference type="Gene3D" id="1.20.1720.10">
    <property type="entry name" value="Multidrug resistance protein D"/>
    <property type="match status" value="1"/>
</dbReference>
<evidence type="ECO:0000256" key="6">
    <source>
        <dbReference type="ARBA" id="ARBA00023136"/>
    </source>
</evidence>
<evidence type="ECO:0000259" key="9">
    <source>
        <dbReference type="PROSITE" id="PS50850"/>
    </source>
</evidence>
<evidence type="ECO:0000256" key="7">
    <source>
        <dbReference type="ARBA" id="ARBA00023251"/>
    </source>
</evidence>
<dbReference type="EMBL" id="BAAAZX010000009">
    <property type="protein sequence ID" value="GAA3996746.1"/>
    <property type="molecule type" value="Genomic_DNA"/>
</dbReference>
<accession>A0ABP7RFK0</accession>
<evidence type="ECO:0000313" key="10">
    <source>
        <dbReference type="EMBL" id="GAA3996746.1"/>
    </source>
</evidence>
<reference evidence="11" key="1">
    <citation type="journal article" date="2019" name="Int. J. Syst. Evol. Microbiol.">
        <title>The Global Catalogue of Microorganisms (GCM) 10K type strain sequencing project: providing services to taxonomists for standard genome sequencing and annotation.</title>
        <authorList>
            <consortium name="The Broad Institute Genomics Platform"/>
            <consortium name="The Broad Institute Genome Sequencing Center for Infectious Disease"/>
            <person name="Wu L."/>
            <person name="Ma J."/>
        </authorList>
    </citation>
    <scope>NUCLEOTIDE SEQUENCE [LARGE SCALE GENOMIC DNA]</scope>
    <source>
        <strain evidence="11">JCM 16924</strain>
    </source>
</reference>
<sequence length="503" mass="50277">MNCTVQFMSASPDSHAHAHARPADLPARHPHRWRLLALLCLAQFMLIADVTVINVALPTIGEDLDLDGSGLTWVVTAYTLFFGSLLLLGGRLADAVGKLRAFLAGLTVFTAASIASGLAAGGGMLIAARSAQGVGAALMSPAAMALVTALFHGPDRNKALGVWAAIGGAGSAVGVLLGGVFVSGPGWEWVFFINVPVGLVALVGVPALLGNSRELVAPSGGSGSLDLPGALTLTAAPGLLIYGLVQARDDGFEAPGAWLPLLGALLSAAAFVVVERRVREPLVRLAIFARRSLVGGSVVMLAASGLLIASFFLSSFYVQHVLGFSALKTGLAFLPVAVAITIGAHAASHLVARLGWRPVGVVAFALTAVGAALLTGLDADSGVWTELVPGFVLLSLALGTAFVCATTAAMNGLPHEDMGLASGLVSTSHELGAALGVAVISTIAGASLEGGGAGAGADAVAGMGGFDNAFTACAIIAAVVAALGALLLPAGRPDPSQGPVMAH</sequence>
<dbReference type="PRINTS" id="PR01036">
    <property type="entry name" value="TCRTETB"/>
</dbReference>
<keyword evidence="2" id="KW-0813">Transport</keyword>
<dbReference type="InterPro" id="IPR011701">
    <property type="entry name" value="MFS"/>
</dbReference>
<feature type="transmembrane region" description="Helical" evidence="8">
    <location>
        <begin position="134"/>
        <end position="153"/>
    </location>
</feature>
<keyword evidence="5 8" id="KW-1133">Transmembrane helix</keyword>
<dbReference type="PROSITE" id="PS50850">
    <property type="entry name" value="MFS"/>
    <property type="match status" value="1"/>
</dbReference>
<feature type="transmembrane region" description="Helical" evidence="8">
    <location>
        <begin position="35"/>
        <end position="57"/>
    </location>
</feature>
<evidence type="ECO:0000313" key="11">
    <source>
        <dbReference type="Proteomes" id="UP001500456"/>
    </source>
</evidence>
<dbReference type="SUPFAM" id="SSF103473">
    <property type="entry name" value="MFS general substrate transporter"/>
    <property type="match status" value="1"/>
</dbReference>
<dbReference type="Gene3D" id="1.20.1250.20">
    <property type="entry name" value="MFS general substrate transporter like domains"/>
    <property type="match status" value="1"/>
</dbReference>
<feature type="transmembrane region" description="Helical" evidence="8">
    <location>
        <begin position="160"/>
        <end position="183"/>
    </location>
</feature>
<feature type="domain" description="Major facilitator superfamily (MFS) profile" evidence="9">
    <location>
        <begin position="35"/>
        <end position="492"/>
    </location>
</feature>
<evidence type="ECO:0000256" key="3">
    <source>
        <dbReference type="ARBA" id="ARBA00022475"/>
    </source>
</evidence>
<evidence type="ECO:0000256" key="5">
    <source>
        <dbReference type="ARBA" id="ARBA00022989"/>
    </source>
</evidence>
<dbReference type="PANTHER" id="PTHR42718:SF46">
    <property type="entry name" value="BLR6921 PROTEIN"/>
    <property type="match status" value="1"/>
</dbReference>
<feature type="transmembrane region" description="Helical" evidence="8">
    <location>
        <begin position="294"/>
        <end position="318"/>
    </location>
</feature>
<keyword evidence="11" id="KW-1185">Reference proteome</keyword>
<evidence type="ECO:0000256" key="1">
    <source>
        <dbReference type="ARBA" id="ARBA00004651"/>
    </source>
</evidence>
<keyword evidence="7" id="KW-0046">Antibiotic resistance</keyword>
<feature type="transmembrane region" description="Helical" evidence="8">
    <location>
        <begin position="189"/>
        <end position="211"/>
    </location>
</feature>
<dbReference type="InterPro" id="IPR020846">
    <property type="entry name" value="MFS_dom"/>
</dbReference>
<dbReference type="Proteomes" id="UP001500456">
    <property type="component" value="Unassembled WGS sequence"/>
</dbReference>